<comment type="caution">
    <text evidence="2">The sequence shown here is derived from an EMBL/GenBank/DDBJ whole genome shotgun (WGS) entry which is preliminary data.</text>
</comment>
<dbReference type="Proteomes" id="UP001381693">
    <property type="component" value="Unassembled WGS sequence"/>
</dbReference>
<reference evidence="2 3" key="1">
    <citation type="submission" date="2023-11" db="EMBL/GenBank/DDBJ databases">
        <title>Halocaridina rubra genome assembly.</title>
        <authorList>
            <person name="Smith C."/>
        </authorList>
    </citation>
    <scope>NUCLEOTIDE SEQUENCE [LARGE SCALE GENOMIC DNA]</scope>
    <source>
        <strain evidence="2">EP-1</strain>
        <tissue evidence="2">Whole</tissue>
    </source>
</reference>
<keyword evidence="3" id="KW-1185">Reference proteome</keyword>
<evidence type="ECO:0000313" key="3">
    <source>
        <dbReference type="Proteomes" id="UP001381693"/>
    </source>
</evidence>
<gene>
    <name evidence="2" type="ORF">SK128_020792</name>
</gene>
<sequence length="444" mass="48330">MWGFCDNSNHDPDAPTPHNLICCAKSVWDVMRHHPDFSEKLIHHNEENSTRSILPTNVENDTLIHLKDNNTNQSYDSVIVPDFVNESQGNETDLSVEHNNPLLDILNSSSNPLFLDDVRNHLQQKLFSIVQENLTAHPNDSETNYHLQGQRSKRNSNVTNTMSSISLRPSLVTAHIATSSPEPELSQEVEEIELVEVSFIPGHTGFKDLPLRDFQERKIQPKPKEHLPKKPTLRFLASAPSAVILALDLSDKAVAQVNMDDLRGGILRWLWGLGADVKVGVLGAYNNASYPLTLGPLLPAPTTAAELEDELTLLPSADEVEDGVYGGEYCLGCVLTEAVKMLQGGNVDIEAGVVLLAACSPSVPSLSNIVEADKLLIQTLALCPSANPGFDQLAQSGGSWVLPGLIGDWLNPEDEDEKEHHAAISLSAATKTILGAPGCPTLVR</sequence>
<accession>A0AAN9A5Z4</accession>
<evidence type="ECO:0000256" key="1">
    <source>
        <dbReference type="SAM" id="MobiDB-lite"/>
    </source>
</evidence>
<dbReference type="EMBL" id="JAXCGZ010010582">
    <property type="protein sequence ID" value="KAK7075474.1"/>
    <property type="molecule type" value="Genomic_DNA"/>
</dbReference>
<protein>
    <submittedName>
        <fullName evidence="2">Uncharacterized protein</fullName>
    </submittedName>
</protein>
<name>A0AAN9A5Z4_HALRR</name>
<dbReference type="AlphaFoldDB" id="A0AAN9A5Z4"/>
<proteinExistence type="predicted"/>
<feature type="region of interest" description="Disordered" evidence="1">
    <location>
        <begin position="138"/>
        <end position="159"/>
    </location>
</feature>
<organism evidence="2 3">
    <name type="scientific">Halocaridina rubra</name>
    <name type="common">Hawaiian red shrimp</name>
    <dbReference type="NCBI Taxonomy" id="373956"/>
    <lineage>
        <taxon>Eukaryota</taxon>
        <taxon>Metazoa</taxon>
        <taxon>Ecdysozoa</taxon>
        <taxon>Arthropoda</taxon>
        <taxon>Crustacea</taxon>
        <taxon>Multicrustacea</taxon>
        <taxon>Malacostraca</taxon>
        <taxon>Eumalacostraca</taxon>
        <taxon>Eucarida</taxon>
        <taxon>Decapoda</taxon>
        <taxon>Pleocyemata</taxon>
        <taxon>Caridea</taxon>
        <taxon>Atyoidea</taxon>
        <taxon>Atyidae</taxon>
        <taxon>Halocaridina</taxon>
    </lineage>
</organism>
<feature type="non-terminal residue" evidence="2">
    <location>
        <position position="444"/>
    </location>
</feature>
<evidence type="ECO:0000313" key="2">
    <source>
        <dbReference type="EMBL" id="KAK7075474.1"/>
    </source>
</evidence>